<evidence type="ECO:0000259" key="1">
    <source>
        <dbReference type="Pfam" id="PF07929"/>
    </source>
</evidence>
<name>A0ABU5CFE3_9BACI</name>
<dbReference type="InterPro" id="IPR054216">
    <property type="entry name" value="DUF6930"/>
</dbReference>
<dbReference type="InterPro" id="IPR024047">
    <property type="entry name" value="MM3350-like_sf"/>
</dbReference>
<organism evidence="4 5">
    <name type="scientific">Tigheibacillus jepli</name>
    <dbReference type="NCBI Taxonomy" id="3035914"/>
    <lineage>
        <taxon>Bacteria</taxon>
        <taxon>Bacillati</taxon>
        <taxon>Bacillota</taxon>
        <taxon>Bacilli</taxon>
        <taxon>Bacillales</taxon>
        <taxon>Bacillaceae</taxon>
        <taxon>Tigheibacillus</taxon>
    </lineage>
</organism>
<evidence type="ECO:0000259" key="3">
    <source>
        <dbReference type="Pfam" id="PF23988"/>
    </source>
</evidence>
<dbReference type="PANTHER" id="PTHR41878:SF1">
    <property type="entry name" value="TNPR PROTEIN"/>
    <property type="match status" value="1"/>
</dbReference>
<dbReference type="Pfam" id="PF07929">
    <property type="entry name" value="PRiA4_ORF3"/>
    <property type="match status" value="1"/>
</dbReference>
<evidence type="ECO:0000259" key="2">
    <source>
        <dbReference type="Pfam" id="PF22007"/>
    </source>
</evidence>
<feature type="domain" description="DUF7309" evidence="3">
    <location>
        <begin position="185"/>
        <end position="342"/>
    </location>
</feature>
<feature type="domain" description="Plasmid pRiA4b Orf3-like" evidence="1">
    <location>
        <begin position="2"/>
        <end position="148"/>
    </location>
</feature>
<protein>
    <submittedName>
        <fullName evidence="4">Plasmid pRiA4b ORF-3 family protein</fullName>
    </submittedName>
</protein>
<dbReference type="InterPro" id="IPR012912">
    <property type="entry name" value="Plasmid_pRiA4b_Orf3-like"/>
</dbReference>
<evidence type="ECO:0000313" key="4">
    <source>
        <dbReference type="EMBL" id="MDY0405047.1"/>
    </source>
</evidence>
<dbReference type="SUPFAM" id="SSF159941">
    <property type="entry name" value="MM3350-like"/>
    <property type="match status" value="1"/>
</dbReference>
<comment type="caution">
    <text evidence="4">The sequence shown here is derived from an EMBL/GenBank/DDBJ whole genome shotgun (WGS) entry which is preliminary data.</text>
</comment>
<feature type="domain" description="DUF6930" evidence="2">
    <location>
        <begin position="394"/>
        <end position="514"/>
    </location>
</feature>
<keyword evidence="5" id="KW-1185">Reference proteome</keyword>
<sequence length="523" mass="60872">MIYELRITLRNTDKPVWRKIEIDSNATFYELHEIIQTAFDWDGFRMHRFEIAKSFGKRSKGIYIKPILSVSYNEPPLESSEYDLDERLIKISDWLGKTKDRAFYAYNIENENTWYHEIYVEKMSKPEKGVLYPYCTGARNIVANNDLDADLDESPKQLVKVINDTLQSRLSHLISEVKDEGNHTWEQLFKRSKDFYRMKPWDMLPSDNIFAVVEPASEELFFCSVLGAEGITYGLAVYPDRQEFKAFMKKFQGVESEMNETANQQILLLTYENREALSEQDHILIKSNDIPFRGKKAWPQFRSYRPGHYPQRLNEEEAKTMLVVLEQAIYFCENPELIEEMPENPSEEQRVLARVPVSTGDSNTFKNEVMEIGKYHEEETSLKKVSLLLRTSDVKRLEQLEQKFPMAIEFSLSPIDLLTRNQGEKQEFSILVVGAKQKDGHVFYQNVLHGQRSYMEPQLVQEELCRVLLALDGLPERIATDRDTARLIEPVAERCHIDVSIQESLPIATMVSRELSNAQGHVR</sequence>
<dbReference type="Proteomes" id="UP001228376">
    <property type="component" value="Unassembled WGS sequence"/>
</dbReference>
<evidence type="ECO:0000313" key="5">
    <source>
        <dbReference type="Proteomes" id="UP001228376"/>
    </source>
</evidence>
<dbReference type="Pfam" id="PF23988">
    <property type="entry name" value="DUF7309"/>
    <property type="match status" value="1"/>
</dbReference>
<dbReference type="EMBL" id="JAROCA020000001">
    <property type="protein sequence ID" value="MDY0405047.1"/>
    <property type="molecule type" value="Genomic_DNA"/>
</dbReference>
<dbReference type="InterPro" id="IPR055733">
    <property type="entry name" value="DUF7309"/>
</dbReference>
<dbReference type="PANTHER" id="PTHR41878">
    <property type="entry name" value="LEXA REPRESSOR-RELATED"/>
    <property type="match status" value="1"/>
</dbReference>
<accession>A0ABU5CFE3</accession>
<dbReference type="Pfam" id="PF22007">
    <property type="entry name" value="DUF6930"/>
    <property type="match status" value="1"/>
</dbReference>
<reference evidence="4 5" key="1">
    <citation type="submission" date="2023-10" db="EMBL/GenBank/DDBJ databases">
        <title>179-bfca-hs.</title>
        <authorList>
            <person name="Miliotis G."/>
            <person name="Sengupta P."/>
            <person name="Hameed A."/>
            <person name="Chuvochina M."/>
            <person name="Mcdonagh F."/>
            <person name="Simpson A.C."/>
            <person name="Singh N.K."/>
            <person name="Rekha P.D."/>
            <person name="Raman K."/>
            <person name="Hugenholtz P."/>
            <person name="Venkateswaran K."/>
        </authorList>
    </citation>
    <scope>NUCLEOTIDE SEQUENCE [LARGE SCALE GENOMIC DNA]</scope>
    <source>
        <strain evidence="4 5">179-BFC-A-HS</strain>
    </source>
</reference>
<gene>
    <name evidence="4" type="ORF">P5G51_006215</name>
</gene>
<dbReference type="Gene3D" id="3.10.290.30">
    <property type="entry name" value="MM3350-like"/>
    <property type="match status" value="1"/>
</dbReference>
<dbReference type="RefSeq" id="WP_306067770.1">
    <property type="nucleotide sequence ID" value="NZ_JAROCA020000001.1"/>
</dbReference>
<proteinExistence type="predicted"/>